<keyword evidence="11" id="KW-1185">Reference proteome</keyword>
<feature type="transmembrane region" description="Helical" evidence="9">
    <location>
        <begin position="20"/>
        <end position="37"/>
    </location>
</feature>
<evidence type="ECO:0000256" key="2">
    <source>
        <dbReference type="ARBA" id="ARBA00008358"/>
    </source>
</evidence>
<keyword evidence="6 9" id="KW-0812">Transmembrane</keyword>
<dbReference type="InterPro" id="IPR012902">
    <property type="entry name" value="N_methyl_site"/>
</dbReference>
<evidence type="ECO:0000256" key="3">
    <source>
        <dbReference type="ARBA" id="ARBA00022475"/>
    </source>
</evidence>
<evidence type="ECO:0000256" key="8">
    <source>
        <dbReference type="ARBA" id="ARBA00023136"/>
    </source>
</evidence>
<dbReference type="STRING" id="1742972.COMA1_40153"/>
<keyword evidence="7 9" id="KW-1133">Transmembrane helix</keyword>
<dbReference type="Pfam" id="PF07963">
    <property type="entry name" value="N_methyl"/>
    <property type="match status" value="1"/>
</dbReference>
<dbReference type="NCBIfam" id="TIGR02532">
    <property type="entry name" value="IV_pilin_GFxxxE"/>
    <property type="match status" value="1"/>
</dbReference>
<evidence type="ECO:0000313" key="10">
    <source>
        <dbReference type="EMBL" id="CUS37620.1"/>
    </source>
</evidence>
<dbReference type="Proteomes" id="UP000199032">
    <property type="component" value="Unassembled WGS sequence"/>
</dbReference>
<keyword evidence="8 9" id="KW-0472">Membrane</keyword>
<dbReference type="OrthoDB" id="9797340at2"/>
<evidence type="ECO:0000256" key="9">
    <source>
        <dbReference type="SAM" id="Phobius"/>
    </source>
</evidence>
<evidence type="ECO:0000313" key="11">
    <source>
        <dbReference type="Proteomes" id="UP000199032"/>
    </source>
</evidence>
<evidence type="ECO:0008006" key="12">
    <source>
        <dbReference type="Google" id="ProtNLM"/>
    </source>
</evidence>
<keyword evidence="4" id="KW-0488">Methylation</keyword>
<dbReference type="InterPro" id="IPR010052">
    <property type="entry name" value="T2SS_protein-GspI"/>
</dbReference>
<evidence type="ECO:0000256" key="6">
    <source>
        <dbReference type="ARBA" id="ARBA00022692"/>
    </source>
</evidence>
<dbReference type="GO" id="GO:0015627">
    <property type="term" value="C:type II protein secretion system complex"/>
    <property type="evidence" value="ECO:0007669"/>
    <property type="project" value="InterPro"/>
</dbReference>
<organism evidence="10 11">
    <name type="scientific">Candidatus Nitrospira nitrosa</name>
    <dbReference type="NCBI Taxonomy" id="1742972"/>
    <lineage>
        <taxon>Bacteria</taxon>
        <taxon>Pseudomonadati</taxon>
        <taxon>Nitrospirota</taxon>
        <taxon>Nitrospiria</taxon>
        <taxon>Nitrospirales</taxon>
        <taxon>Nitrospiraceae</taxon>
        <taxon>Nitrospira</taxon>
    </lineage>
</organism>
<proteinExistence type="inferred from homology"/>
<accession>A0A0S4LNM3</accession>
<name>A0A0S4LNM3_9BACT</name>
<comment type="similarity">
    <text evidence="2">Belongs to the GSP I family.</text>
</comment>
<keyword evidence="3" id="KW-1003">Cell membrane</keyword>
<evidence type="ECO:0000256" key="1">
    <source>
        <dbReference type="ARBA" id="ARBA00004377"/>
    </source>
</evidence>
<reference evidence="10 11" key="1">
    <citation type="submission" date="2015-10" db="EMBL/GenBank/DDBJ databases">
        <authorList>
            <person name="Gilbert D.G."/>
        </authorList>
    </citation>
    <scope>NUCLEOTIDE SEQUENCE [LARGE SCALE GENOMIC DNA]</scope>
    <source>
        <strain evidence="10">COMA1</strain>
    </source>
</reference>
<keyword evidence="5" id="KW-0997">Cell inner membrane</keyword>
<dbReference type="PANTHER" id="PTHR38779">
    <property type="entry name" value="TYPE II SECRETION SYSTEM PROTEIN I-RELATED"/>
    <property type="match status" value="1"/>
</dbReference>
<comment type="subcellular location">
    <subcellularLocation>
        <location evidence="1">Cell inner membrane</location>
        <topology evidence="1">Single-pass membrane protein</topology>
    </subcellularLocation>
</comment>
<evidence type="ECO:0000256" key="7">
    <source>
        <dbReference type="ARBA" id="ARBA00022989"/>
    </source>
</evidence>
<protein>
    <recommendedName>
        <fullName evidence="12">General secretion pathway protein I</fullName>
    </recommendedName>
</protein>
<dbReference type="GO" id="GO:0015628">
    <property type="term" value="P:protein secretion by the type II secretion system"/>
    <property type="evidence" value="ECO:0007669"/>
    <property type="project" value="InterPro"/>
</dbReference>
<dbReference type="PANTHER" id="PTHR38779:SF2">
    <property type="entry name" value="TYPE II SECRETION SYSTEM PROTEIN I-RELATED"/>
    <property type="match status" value="1"/>
</dbReference>
<gene>
    <name evidence="10" type="ORF">COMA1_40153</name>
</gene>
<dbReference type="GO" id="GO:0005886">
    <property type="term" value="C:plasma membrane"/>
    <property type="evidence" value="ECO:0007669"/>
    <property type="project" value="UniProtKB-SubCell"/>
</dbReference>
<dbReference type="AlphaFoldDB" id="A0A0S4LNM3"/>
<dbReference type="EMBL" id="CZQA01000010">
    <property type="protein sequence ID" value="CUS37620.1"/>
    <property type="molecule type" value="Genomic_DNA"/>
</dbReference>
<evidence type="ECO:0000256" key="4">
    <source>
        <dbReference type="ARBA" id="ARBA00022481"/>
    </source>
</evidence>
<evidence type="ECO:0000256" key="5">
    <source>
        <dbReference type="ARBA" id="ARBA00022519"/>
    </source>
</evidence>
<sequence length="145" mass="15949">MISVTNYPMAGERGFTLLEVLLAIAVLAIALPVLLGLRNFDLDLQSRATELTAATLLAQEKLLEVELAGQYAVGETLGEFSPLPLGSQTALQAVPRAVGYRWKRTIVPTPLDFVREVRIKISWPRGEREESLEVSTYVLATRLPS</sequence>